<feature type="region of interest" description="Disordered" evidence="2">
    <location>
        <begin position="249"/>
        <end position="290"/>
    </location>
</feature>
<evidence type="ECO:0000313" key="5">
    <source>
        <dbReference type="EMBL" id="KAF9611241.1"/>
    </source>
</evidence>
<dbReference type="PANTHER" id="PTHR21450:SF2">
    <property type="entry name" value="FAMILY PROTEIN, PUTATIVE (DUF630 AND DUF632)-RELATED"/>
    <property type="match status" value="1"/>
</dbReference>
<dbReference type="Pfam" id="PF04782">
    <property type="entry name" value="DUF632"/>
    <property type="match status" value="1"/>
</dbReference>
<feature type="compositionally biased region" description="Polar residues" evidence="2">
    <location>
        <begin position="428"/>
        <end position="438"/>
    </location>
</feature>
<feature type="coiled-coil region" evidence="1">
    <location>
        <begin position="784"/>
        <end position="857"/>
    </location>
</feature>
<feature type="domain" description="DUF630" evidence="4">
    <location>
        <begin position="1"/>
        <end position="59"/>
    </location>
</feature>
<evidence type="ECO:0008006" key="7">
    <source>
        <dbReference type="Google" id="ProtNLM"/>
    </source>
</evidence>
<feature type="compositionally biased region" description="Basic and acidic residues" evidence="2">
    <location>
        <begin position="376"/>
        <end position="390"/>
    </location>
</feature>
<feature type="region of interest" description="Disordered" evidence="2">
    <location>
        <begin position="311"/>
        <end position="438"/>
    </location>
</feature>
<feature type="region of interest" description="Disordered" evidence="2">
    <location>
        <begin position="66"/>
        <end position="170"/>
    </location>
</feature>
<comment type="caution">
    <text evidence="5">The sequence shown here is derived from an EMBL/GenBank/DDBJ whole genome shotgun (WGS) entry which is preliminary data.</text>
</comment>
<keyword evidence="6" id="KW-1185">Reference proteome</keyword>
<dbReference type="EMBL" id="JADFTS010000004">
    <property type="protein sequence ID" value="KAF9611241.1"/>
    <property type="molecule type" value="Genomic_DNA"/>
</dbReference>
<accession>A0A835I5V0</accession>
<dbReference type="AlphaFoldDB" id="A0A835I5V0"/>
<organism evidence="5 6">
    <name type="scientific">Coptis chinensis</name>
    <dbReference type="NCBI Taxonomy" id="261450"/>
    <lineage>
        <taxon>Eukaryota</taxon>
        <taxon>Viridiplantae</taxon>
        <taxon>Streptophyta</taxon>
        <taxon>Embryophyta</taxon>
        <taxon>Tracheophyta</taxon>
        <taxon>Spermatophyta</taxon>
        <taxon>Magnoliopsida</taxon>
        <taxon>Ranunculales</taxon>
        <taxon>Ranunculaceae</taxon>
        <taxon>Coptidoideae</taxon>
        <taxon>Coptis</taxon>
    </lineage>
</organism>
<proteinExistence type="predicted"/>
<name>A0A835I5V0_9MAGN</name>
<keyword evidence="1" id="KW-0175">Coiled coil</keyword>
<gene>
    <name evidence="5" type="ORF">IFM89_028311</name>
</gene>
<dbReference type="PANTHER" id="PTHR21450">
    <property type="entry name" value="PROTEIN ALTERED PHOSPHATE STARVATION RESPONSE 1"/>
    <property type="match status" value="1"/>
</dbReference>
<dbReference type="Proteomes" id="UP000631114">
    <property type="component" value="Unassembled WGS sequence"/>
</dbReference>
<evidence type="ECO:0000313" key="6">
    <source>
        <dbReference type="Proteomes" id="UP000631114"/>
    </source>
</evidence>
<feature type="compositionally biased region" description="Low complexity" evidence="2">
    <location>
        <begin position="391"/>
        <end position="402"/>
    </location>
</feature>
<feature type="compositionally biased region" description="Basic and acidic residues" evidence="2">
    <location>
        <begin position="322"/>
        <end position="360"/>
    </location>
</feature>
<evidence type="ECO:0000256" key="1">
    <source>
        <dbReference type="SAM" id="Coils"/>
    </source>
</evidence>
<feature type="compositionally biased region" description="Basic and acidic residues" evidence="2">
    <location>
        <begin position="107"/>
        <end position="121"/>
    </location>
</feature>
<feature type="compositionally biased region" description="Low complexity" evidence="2">
    <location>
        <begin position="89"/>
        <end position="106"/>
    </location>
</feature>
<dbReference type="Pfam" id="PF04783">
    <property type="entry name" value="DUF630"/>
    <property type="match status" value="1"/>
</dbReference>
<evidence type="ECO:0000259" key="4">
    <source>
        <dbReference type="Pfam" id="PF04783"/>
    </source>
</evidence>
<evidence type="ECO:0000259" key="3">
    <source>
        <dbReference type="Pfam" id="PF04782"/>
    </source>
</evidence>
<sequence>MGCGGSKVDDLPLVTLCRERKELIKAAGDHRYALAASHMAYFRSLKDVGDALRRFVDEEIVMRDNEGSTFGSPVLTLPSDEGKKKKKSNGSSSSTSLTHSVTFSHGHSPDHDHDDNDDGSHLHFVASGSEADSGSVSDHIHGNGNGNGNDNDNSSGHIHDSSEGDFSHYENGFSPSKVNSYSFYMKRSSTAIPTVIYEDPRVSSPTRTAQWTDYPYSSVPQYGGGMGEEYQYSSYPQYGGRGGYFEAPTSSGSPRNMYYNHYRESENNRPPSPAVPPSPPPPPQYSTWDFLNPFESVENTYSSYYPEGRYGVGSISSSPDSVEVRQREGIPDLEDEIKQVPARDVRKQKQKLEENVRGDFGEGTSGNGPSRSVPSPDKDNFKPVEEKEIKSSSTESIVSVSTGEEELTTKKGVSFEVGGETAHDGESSKPSSLTTLSAHGTRDLQEVVKEIRDEFEIASDYGKEVAVILEVGKLPYLPRTTALKVIFSRIQNLVAPPTLTSINASSRRSKYAAFSATKMSKVGYEDFGDFRRKSGNLSSTLDRLYAWERKLYKEVKDEEKLRVIYEKKCKRLKSLDAKGADPNKIDATHTSIWKLDAKIDVAFRTVDGIASKIHKLRDEELQPQITELINGLIRMWKFVLKCHQKQFQAIIESKSCTLMANTASQRGSSLRATVELELELLKWCTNFSNWIDTQKAYVESLNGWLLRCLLQEPEVTADGIVPFSPGRVGAPPIFVVCNDWYHAIERLAETEVETSIHDFALSLHQLWERQDEEQRQRLKAEYLVKDFEKRLRTLRREQVKIQRDRDASSEKSAMSVVPNESGVSPLDDLKVDLDSMRKRLEEEKAKHKEAVQQVHEAASSSLQGGLIPIFESLRNFTSDTLKAYEHVRIQNTGGAT</sequence>
<feature type="compositionally biased region" description="Pro residues" evidence="2">
    <location>
        <begin position="270"/>
        <end position="284"/>
    </location>
</feature>
<feature type="domain" description="DUF632" evidence="3">
    <location>
        <begin position="444"/>
        <end position="764"/>
    </location>
</feature>
<evidence type="ECO:0000256" key="2">
    <source>
        <dbReference type="SAM" id="MobiDB-lite"/>
    </source>
</evidence>
<reference evidence="5 6" key="1">
    <citation type="submission" date="2020-10" db="EMBL/GenBank/DDBJ databases">
        <title>The Coptis chinensis genome and diversification of protoberbering-type alkaloids.</title>
        <authorList>
            <person name="Wang B."/>
            <person name="Shu S."/>
            <person name="Song C."/>
            <person name="Liu Y."/>
        </authorList>
    </citation>
    <scope>NUCLEOTIDE SEQUENCE [LARGE SCALE GENOMIC DNA]</scope>
    <source>
        <strain evidence="5">HL-2020</strain>
        <tissue evidence="5">Leaf</tissue>
    </source>
</reference>
<dbReference type="InterPro" id="IPR006867">
    <property type="entry name" value="DUF632"/>
</dbReference>
<feature type="compositionally biased region" description="Basic and acidic residues" evidence="2">
    <location>
        <begin position="157"/>
        <end position="168"/>
    </location>
</feature>
<protein>
    <recommendedName>
        <fullName evidence="7">Nitrate regulatory gene2 protein</fullName>
    </recommendedName>
</protein>
<dbReference type="OrthoDB" id="1925648at2759"/>
<dbReference type="InterPro" id="IPR006868">
    <property type="entry name" value="DUF630"/>
</dbReference>